<feature type="compositionally biased region" description="Basic residues" evidence="1">
    <location>
        <begin position="11"/>
        <end position="27"/>
    </location>
</feature>
<evidence type="ECO:0000256" key="1">
    <source>
        <dbReference type="SAM" id="MobiDB-lite"/>
    </source>
</evidence>
<gene>
    <name evidence="3" type="ORF">RRG08_023000</name>
</gene>
<feature type="compositionally biased region" description="Basic and acidic residues" evidence="1">
    <location>
        <begin position="1"/>
        <end position="10"/>
    </location>
</feature>
<evidence type="ECO:0000313" key="4">
    <source>
        <dbReference type="Proteomes" id="UP001283361"/>
    </source>
</evidence>
<dbReference type="Pfam" id="PF10148">
    <property type="entry name" value="SCHIP-1_C"/>
    <property type="match status" value="1"/>
</dbReference>
<dbReference type="AlphaFoldDB" id="A0AAE1AEE4"/>
<feature type="compositionally biased region" description="Acidic residues" evidence="1">
    <location>
        <begin position="105"/>
        <end position="130"/>
    </location>
</feature>
<name>A0AAE1AEE4_9GAST</name>
<protein>
    <recommendedName>
        <fullName evidence="2">Schwannomin interacting protein 1 C-terminal domain-containing protein</fullName>
    </recommendedName>
</protein>
<feature type="region of interest" description="Disordered" evidence="1">
    <location>
        <begin position="1"/>
        <end position="27"/>
    </location>
</feature>
<accession>A0AAE1AEE4</accession>
<dbReference type="Proteomes" id="UP001283361">
    <property type="component" value="Unassembled WGS sequence"/>
</dbReference>
<reference evidence="3" key="1">
    <citation type="journal article" date="2023" name="G3 (Bethesda)">
        <title>A reference genome for the long-term kleptoplast-retaining sea slug Elysia crispata morphotype clarki.</title>
        <authorList>
            <person name="Eastman K.E."/>
            <person name="Pendleton A.L."/>
            <person name="Shaikh M.A."/>
            <person name="Suttiyut T."/>
            <person name="Ogas R."/>
            <person name="Tomko P."/>
            <person name="Gavelis G."/>
            <person name="Widhalm J.R."/>
            <person name="Wisecaver J.H."/>
        </authorList>
    </citation>
    <scope>NUCLEOTIDE SEQUENCE</scope>
    <source>
        <strain evidence="3">ECLA1</strain>
    </source>
</reference>
<sequence length="172" mass="19667">MGERGWDAKEKMRRNRKERRRKKKGKRMYKWRDCLSQSCKNDREEIRRRLAMATDEEFGDDVTSCVGSSTAESQPLMMSPRNKRLQARLQGGTSGMQICFMNDDILDDDDEDADGGDGSYDDGNDYDDDLPTPRQGDDITKLLGRFDQGFAALSSPRLIFQSFGDFQPGWVS</sequence>
<organism evidence="3 4">
    <name type="scientific">Elysia crispata</name>
    <name type="common">lettuce slug</name>
    <dbReference type="NCBI Taxonomy" id="231223"/>
    <lineage>
        <taxon>Eukaryota</taxon>
        <taxon>Metazoa</taxon>
        <taxon>Spiralia</taxon>
        <taxon>Lophotrochozoa</taxon>
        <taxon>Mollusca</taxon>
        <taxon>Gastropoda</taxon>
        <taxon>Heterobranchia</taxon>
        <taxon>Euthyneura</taxon>
        <taxon>Panpulmonata</taxon>
        <taxon>Sacoglossa</taxon>
        <taxon>Placobranchoidea</taxon>
        <taxon>Plakobranchidae</taxon>
        <taxon>Elysia</taxon>
    </lineage>
</organism>
<dbReference type="InterPro" id="IPR015649">
    <property type="entry name" value="SCHIP_1_C"/>
</dbReference>
<keyword evidence="4" id="KW-1185">Reference proteome</keyword>
<proteinExistence type="predicted"/>
<comment type="caution">
    <text evidence="3">The sequence shown here is derived from an EMBL/GenBank/DDBJ whole genome shotgun (WGS) entry which is preliminary data.</text>
</comment>
<dbReference type="EMBL" id="JAWDGP010001973">
    <property type="protein sequence ID" value="KAK3786379.1"/>
    <property type="molecule type" value="Genomic_DNA"/>
</dbReference>
<evidence type="ECO:0000313" key="3">
    <source>
        <dbReference type="EMBL" id="KAK3786379.1"/>
    </source>
</evidence>
<feature type="domain" description="Schwannomin interacting protein 1 C-terminal" evidence="2">
    <location>
        <begin position="40"/>
        <end position="113"/>
    </location>
</feature>
<feature type="region of interest" description="Disordered" evidence="1">
    <location>
        <begin position="105"/>
        <end position="138"/>
    </location>
</feature>
<evidence type="ECO:0000259" key="2">
    <source>
        <dbReference type="Pfam" id="PF10148"/>
    </source>
</evidence>